<feature type="compositionally biased region" description="Low complexity" evidence="1">
    <location>
        <begin position="235"/>
        <end position="248"/>
    </location>
</feature>
<evidence type="ECO:0000313" key="3">
    <source>
        <dbReference type="EMBL" id="QEN02257.1"/>
    </source>
</evidence>
<protein>
    <submittedName>
        <fullName evidence="3">DUF1631 family protein</fullName>
    </submittedName>
</protein>
<dbReference type="AlphaFoldDB" id="A0A5C1Q454"/>
<evidence type="ECO:0000313" key="2">
    <source>
        <dbReference type="EMBL" id="MET3602876.1"/>
    </source>
</evidence>
<evidence type="ECO:0000313" key="5">
    <source>
        <dbReference type="Proteomes" id="UP001549111"/>
    </source>
</evidence>
<reference evidence="3 4" key="1">
    <citation type="submission" date="2019-02" db="EMBL/GenBank/DDBJ databases">
        <title>Complete Genome Sequence and Methylome Analysis of Sphaerotilus natans subsp. sulfidivorans D-507.</title>
        <authorList>
            <person name="Fomenkov A."/>
            <person name="Gridneva E."/>
            <person name="Smolyakov D."/>
            <person name="Dubinina G."/>
            <person name="Vincze T."/>
            <person name="Grabovich M."/>
            <person name="Roberts R.J."/>
        </authorList>
    </citation>
    <scope>NUCLEOTIDE SEQUENCE [LARGE SCALE GENOMIC DNA]</scope>
    <source>
        <strain evidence="3 4">D-507</strain>
    </source>
</reference>
<dbReference type="Proteomes" id="UP000323522">
    <property type="component" value="Chromosome"/>
</dbReference>
<organism evidence="3 4">
    <name type="scientific">Sphaerotilus sulfidivorans</name>
    <dbReference type="NCBI Taxonomy" id="639200"/>
    <lineage>
        <taxon>Bacteria</taxon>
        <taxon>Pseudomonadati</taxon>
        <taxon>Pseudomonadota</taxon>
        <taxon>Betaproteobacteria</taxon>
        <taxon>Burkholderiales</taxon>
        <taxon>Sphaerotilaceae</taxon>
        <taxon>Sphaerotilus</taxon>
    </lineage>
</organism>
<dbReference type="EMBL" id="JBEPLS010000002">
    <property type="protein sequence ID" value="MET3602876.1"/>
    <property type="molecule type" value="Genomic_DNA"/>
</dbReference>
<reference evidence="2 5" key="2">
    <citation type="submission" date="2024-06" db="EMBL/GenBank/DDBJ databases">
        <title>Genomic Encyclopedia of Type Strains, Phase IV (KMG-IV): sequencing the most valuable type-strain genomes for metagenomic binning, comparative biology and taxonomic classification.</title>
        <authorList>
            <person name="Goeker M."/>
        </authorList>
    </citation>
    <scope>NUCLEOTIDE SEQUENCE [LARGE SCALE GENOMIC DNA]</scope>
    <source>
        <strain evidence="2 5">D-501</strain>
    </source>
</reference>
<dbReference type="OrthoDB" id="6188167at2"/>
<evidence type="ECO:0000256" key="1">
    <source>
        <dbReference type="SAM" id="MobiDB-lite"/>
    </source>
</evidence>
<dbReference type="KEGG" id="snn:EWH46_16835"/>
<keyword evidence="5" id="KW-1185">Reference proteome</keyword>
<accession>A0A5C1Q454</accession>
<evidence type="ECO:0000313" key="4">
    <source>
        <dbReference type="Proteomes" id="UP000323522"/>
    </source>
</evidence>
<name>A0A5C1Q454_9BURK</name>
<dbReference type="EMBL" id="CP035708">
    <property type="protein sequence ID" value="QEN02257.1"/>
    <property type="molecule type" value="Genomic_DNA"/>
</dbReference>
<feature type="region of interest" description="Disordered" evidence="1">
    <location>
        <begin position="223"/>
        <end position="343"/>
    </location>
</feature>
<dbReference type="Pfam" id="PF07793">
    <property type="entry name" value="DUF1631"/>
    <property type="match status" value="1"/>
</dbReference>
<dbReference type="RefSeq" id="WP_149504884.1">
    <property type="nucleotide sequence ID" value="NZ_CP035708.1"/>
</dbReference>
<gene>
    <name evidence="2" type="ORF">ABIC99_000660</name>
    <name evidence="3" type="ORF">EWH46_16835</name>
</gene>
<sequence>MAAATPSSLLAAQARRLYCEQLQRLMPRVAGTLTERVRDRIAEQARTPSAHHAVYRDLLVDLPLQSGRWATAFGQQLQQAAAGRQVAPQGAGRNATRADELAIVDDASVDQEIVVSHMAMALLDKANWEFSDLRYRMAALDHRDELDALDVLRPHALARAVSESWFTAGFSAEAWRVLQPMLHEEFAALIHEAYHEVNRWLIGQGVCPEVNLRHFIRRSKDDGRVSRAGGFSPDPAVGAAPAAARPGGLSQPPQERFPSPAHLNRSESRPDSSTPSRWASGGGPGAGSGAGGGAGGSGAGGGSAGGTGGGAGGASGSAWGGGGGSGGAARAGQPGGTAAPDSRDAHLYAPTMMADVSPPSSAGAATVPVPLRDVHDETRMMTHSPGLLRSIEQAEAVLGRLNRLVARQVPDFYSSTIAHPHVQPSPGLSAAISDAEQAVRRRFDGGASAAGAASGVPVLSQAVAVSTPGLLQELQSRKVALKQAATTPVERATIEIVALMFQSLLTEERIPASVRVWFARLQMPVLRVAIAEPDFFATIDHPARKLIDRMGGCVMGFEVGAAGVSEPMEREIKRVVQVVEAYPDTGRRVFQTVLTEFERFIEEYFKTEHVAASKGVSLAQQIEQRETMAIQYTIEMRKMLDKVPVHDSVRQFLFHVWADVLATTAVKTSASSEQTRAMSKVASDLIWLASAKVSREERAEAIRRLPPLLKRLREGMGSAGVPMPRQDEYVQSLNNALQAAFSARTATIPTERLDELMMQLEALEDLLPEAGDIEIDESMVRDLSGHETQDLEVVAEGGSMPTPAMVAWVADLTVGNWFRLDYRDRIEPVQLAWQGSRKQFSLFVSVQGRGIMFQKHRLASFLQAGLLVPFEEESLTVRATRNALAKLDADPARLLH</sequence>
<dbReference type="InterPro" id="IPR012434">
    <property type="entry name" value="DUF1631"/>
</dbReference>
<proteinExistence type="predicted"/>
<dbReference type="Proteomes" id="UP001549111">
    <property type="component" value="Unassembled WGS sequence"/>
</dbReference>
<feature type="compositionally biased region" description="Gly residues" evidence="1">
    <location>
        <begin position="280"/>
        <end position="335"/>
    </location>
</feature>